<dbReference type="EMBL" id="FN596774">
    <property type="protein sequence ID" value="CBI40963.3"/>
    <property type="molecule type" value="Genomic_DNA"/>
</dbReference>
<evidence type="ECO:0000313" key="4">
    <source>
        <dbReference type="Proteomes" id="UP000009183"/>
    </source>
</evidence>
<sequence>MLRSIPNGICNLKSLETLLLSDCSKLETLPTSFADLRNLQVLSFHGCKGLNSPDFLLPPSSALGSLKDLNLSDCNIVDGSQLSSLGLLLSLKKLNLSGNKFASLPSSISQFPQLTVLKLLNCRRLGALPELPLSIEVINAHNCISLETISNHCHYTGLRHAIFTNCFKMEYQSNMESSFGTVVNIHQFGSRSSYPQVCSLSI</sequence>
<accession>D7UDZ8</accession>
<dbReference type="InterPro" id="IPR058546">
    <property type="entry name" value="RPS4B/Roq1-like_LRR"/>
</dbReference>
<dbReference type="Pfam" id="PF23286">
    <property type="entry name" value="LRR_13"/>
    <property type="match status" value="1"/>
</dbReference>
<dbReference type="InParanoid" id="D7UDZ8"/>
<keyword evidence="1" id="KW-0611">Plant defense</keyword>
<dbReference type="PANTHER" id="PTHR47186">
    <property type="entry name" value="LEUCINE-RICH REPEAT-CONTAINING PROTEIN 57"/>
    <property type="match status" value="1"/>
</dbReference>
<reference evidence="4" key="1">
    <citation type="journal article" date="2007" name="Nature">
        <title>The grapevine genome sequence suggests ancestral hexaploidization in major angiosperm phyla.</title>
        <authorList>
            <consortium name="The French-Italian Public Consortium for Grapevine Genome Characterization."/>
            <person name="Jaillon O."/>
            <person name="Aury J.-M."/>
            <person name="Noel B."/>
            <person name="Policriti A."/>
            <person name="Clepet C."/>
            <person name="Casagrande A."/>
            <person name="Choisne N."/>
            <person name="Aubourg S."/>
            <person name="Vitulo N."/>
            <person name="Jubin C."/>
            <person name="Vezzi A."/>
            <person name="Legeai F."/>
            <person name="Hugueney P."/>
            <person name="Dasilva C."/>
            <person name="Horner D."/>
            <person name="Mica E."/>
            <person name="Jublot D."/>
            <person name="Poulain J."/>
            <person name="Bruyere C."/>
            <person name="Billault A."/>
            <person name="Segurens B."/>
            <person name="Gouyvenoux M."/>
            <person name="Ugarte E."/>
            <person name="Cattonaro F."/>
            <person name="Anthouard V."/>
            <person name="Vico V."/>
            <person name="Del Fabbro C."/>
            <person name="Alaux M."/>
            <person name="Di Gaspero G."/>
            <person name="Dumas V."/>
            <person name="Felice N."/>
            <person name="Paillard S."/>
            <person name="Juman I."/>
            <person name="Moroldo M."/>
            <person name="Scalabrin S."/>
            <person name="Canaguier A."/>
            <person name="Le Clainche I."/>
            <person name="Malacrida G."/>
            <person name="Durand E."/>
            <person name="Pesole G."/>
            <person name="Laucou V."/>
            <person name="Chatelet P."/>
            <person name="Merdinoglu D."/>
            <person name="Delledonne M."/>
            <person name="Pezzotti M."/>
            <person name="Lecharny A."/>
            <person name="Scarpelli C."/>
            <person name="Artiguenave F."/>
            <person name="Pe M.E."/>
            <person name="Valle G."/>
            <person name="Morgante M."/>
            <person name="Caboche M."/>
            <person name="Adam-Blondon A.-F."/>
            <person name="Weissenbach J."/>
            <person name="Quetier F."/>
            <person name="Wincker P."/>
        </authorList>
    </citation>
    <scope>NUCLEOTIDE SEQUENCE [LARGE SCALE GENOMIC DNA]</scope>
    <source>
        <strain evidence="4">cv. Pinot noir / PN40024</strain>
    </source>
</reference>
<evidence type="ECO:0000313" key="3">
    <source>
        <dbReference type="EMBL" id="CBI40963.3"/>
    </source>
</evidence>
<dbReference type="PANTHER" id="PTHR47186:SF61">
    <property type="entry name" value="LEUCINE-RICH REPEAT-CONTAINING PROTEIN 57-RELATED"/>
    <property type="match status" value="1"/>
</dbReference>
<dbReference type="InterPro" id="IPR001611">
    <property type="entry name" value="Leu-rich_rpt"/>
</dbReference>
<feature type="domain" description="Disease resistance protein RPS4B/Roq1-like leucine-rich repeats" evidence="2">
    <location>
        <begin position="3"/>
        <end position="152"/>
    </location>
</feature>
<dbReference type="HOGENOM" id="CLU_1356807_0_0_1"/>
<dbReference type="PROSITE" id="PS51450">
    <property type="entry name" value="LRR"/>
    <property type="match status" value="1"/>
</dbReference>
<name>D7UDZ8_VITVI</name>
<evidence type="ECO:0000259" key="2">
    <source>
        <dbReference type="Pfam" id="PF23286"/>
    </source>
</evidence>
<evidence type="ECO:0000256" key="1">
    <source>
        <dbReference type="ARBA" id="ARBA00022821"/>
    </source>
</evidence>
<keyword evidence="4" id="KW-1185">Reference proteome</keyword>
<dbReference type="AlphaFoldDB" id="D7UDZ8"/>
<dbReference type="OMA" id="HADECTS"/>
<dbReference type="PaxDb" id="29760-VIT_00s0238g00070.t01"/>
<dbReference type="InterPro" id="IPR032675">
    <property type="entry name" value="LRR_dom_sf"/>
</dbReference>
<gene>
    <name evidence="3" type="ORF">VIT_00s0238g00070</name>
</gene>
<proteinExistence type="predicted"/>
<organism evidence="3 4">
    <name type="scientific">Vitis vinifera</name>
    <name type="common">Grape</name>
    <dbReference type="NCBI Taxonomy" id="29760"/>
    <lineage>
        <taxon>Eukaryota</taxon>
        <taxon>Viridiplantae</taxon>
        <taxon>Streptophyta</taxon>
        <taxon>Embryophyta</taxon>
        <taxon>Tracheophyta</taxon>
        <taxon>Spermatophyta</taxon>
        <taxon>Magnoliopsida</taxon>
        <taxon>eudicotyledons</taxon>
        <taxon>Gunneridae</taxon>
        <taxon>Pentapetalae</taxon>
        <taxon>rosids</taxon>
        <taxon>Vitales</taxon>
        <taxon>Vitaceae</taxon>
        <taxon>Viteae</taxon>
        <taxon>Vitis</taxon>
    </lineage>
</organism>
<protein>
    <recommendedName>
        <fullName evidence="2">Disease resistance protein RPS4B/Roq1-like leucine-rich repeats domain-containing protein</fullName>
    </recommendedName>
</protein>
<dbReference type="Gene3D" id="3.80.10.10">
    <property type="entry name" value="Ribonuclease Inhibitor"/>
    <property type="match status" value="1"/>
</dbReference>
<dbReference type="SUPFAM" id="SSF52058">
    <property type="entry name" value="L domain-like"/>
    <property type="match status" value="1"/>
</dbReference>
<dbReference type="Proteomes" id="UP000009183">
    <property type="component" value="Unassembled WGS sequence, unordered"/>
</dbReference>